<dbReference type="EMBL" id="JAGQDG010000006">
    <property type="protein sequence ID" value="MBQ0936895.1"/>
    <property type="molecule type" value="Genomic_DNA"/>
</dbReference>
<protein>
    <recommendedName>
        <fullName evidence="3">Bacteriophage T4 Gp32 single-stranded DNA-binding domain-containing protein</fullName>
    </recommendedName>
</protein>
<name>A0ABS5E0G3_9BURK</name>
<reference evidence="1 2" key="1">
    <citation type="submission" date="2021-04" db="EMBL/GenBank/DDBJ databases">
        <title>The genome sequence of type strain Ideonella paludis KCTC 32238.</title>
        <authorList>
            <person name="Liu Y."/>
        </authorList>
    </citation>
    <scope>NUCLEOTIDE SEQUENCE [LARGE SCALE GENOMIC DNA]</scope>
    <source>
        <strain evidence="1 2">KCTC 32238</strain>
    </source>
</reference>
<organism evidence="1 2">
    <name type="scientific">Ideonella paludis</name>
    <dbReference type="NCBI Taxonomy" id="1233411"/>
    <lineage>
        <taxon>Bacteria</taxon>
        <taxon>Pseudomonadati</taxon>
        <taxon>Pseudomonadota</taxon>
        <taxon>Betaproteobacteria</taxon>
        <taxon>Burkholderiales</taxon>
        <taxon>Sphaerotilaceae</taxon>
        <taxon>Ideonella</taxon>
    </lineage>
</organism>
<gene>
    <name evidence="1" type="ORF">KAK11_16330</name>
</gene>
<comment type="caution">
    <text evidence="1">The sequence shown here is derived from an EMBL/GenBank/DDBJ whole genome shotgun (WGS) entry which is preliminary data.</text>
</comment>
<keyword evidence="2" id="KW-1185">Reference proteome</keyword>
<accession>A0ABS5E0G3</accession>
<evidence type="ECO:0000313" key="1">
    <source>
        <dbReference type="EMBL" id="MBQ0936895.1"/>
    </source>
</evidence>
<dbReference type="RefSeq" id="WP_210810295.1">
    <property type="nucleotide sequence ID" value="NZ_JAGQDG010000006.1"/>
</dbReference>
<sequence>MQTVEYSLFRVKFIKPAQGSLFNQKANPQDLLIAAVMQKPSGELRAGYYWHIGNVQLFNNARGYFAIGRTTTSSIEKFDEASGNFIEEETEESPYTHCVFDASIGFIGIAKKSNLSQTTKGIANRLEELLSLTDGVIENSISVEVRPIPDPDGFLKAITEAYKVYSYTATFRGPNPFDADEHFQKPLAVYLSAANGQKGKATINGDDLNREVLTEVTRSTAATGNEAAARVQKSKKQKAITINLRGDPIKRRHDENEHNPEIVLNDLMNQYMRVRRNEAD</sequence>
<dbReference type="Proteomes" id="UP000672097">
    <property type="component" value="Unassembled WGS sequence"/>
</dbReference>
<evidence type="ECO:0008006" key="3">
    <source>
        <dbReference type="Google" id="ProtNLM"/>
    </source>
</evidence>
<proteinExistence type="predicted"/>
<evidence type="ECO:0000313" key="2">
    <source>
        <dbReference type="Proteomes" id="UP000672097"/>
    </source>
</evidence>